<reference evidence="5" key="1">
    <citation type="journal article" date="2023" name="Plant J.">
        <title>The genome of the king protea, Protea cynaroides.</title>
        <authorList>
            <person name="Chang J."/>
            <person name="Duong T.A."/>
            <person name="Schoeman C."/>
            <person name="Ma X."/>
            <person name="Roodt D."/>
            <person name="Barker N."/>
            <person name="Li Z."/>
            <person name="Van de Peer Y."/>
            <person name="Mizrachi E."/>
        </authorList>
    </citation>
    <scope>NUCLEOTIDE SEQUENCE</scope>
    <source>
        <tissue evidence="5">Young leaves</tissue>
    </source>
</reference>
<evidence type="ECO:0000256" key="1">
    <source>
        <dbReference type="ARBA" id="ARBA00007692"/>
    </source>
</evidence>
<keyword evidence="4" id="KW-0732">Signal</keyword>
<feature type="chain" id="PRO_5040211024" evidence="4">
    <location>
        <begin position="25"/>
        <end position="199"/>
    </location>
</feature>
<organism evidence="5 6">
    <name type="scientific">Protea cynaroides</name>
    <dbReference type="NCBI Taxonomy" id="273540"/>
    <lineage>
        <taxon>Eukaryota</taxon>
        <taxon>Viridiplantae</taxon>
        <taxon>Streptophyta</taxon>
        <taxon>Embryophyta</taxon>
        <taxon>Tracheophyta</taxon>
        <taxon>Spermatophyta</taxon>
        <taxon>Magnoliopsida</taxon>
        <taxon>Proteales</taxon>
        <taxon>Proteaceae</taxon>
        <taxon>Protea</taxon>
    </lineage>
</organism>
<sequence>MHLVLKLGIAGLFVNFESAAFVQAEFYYPFGSRQIGSLCDLRTSNIQGDDSSEEVEIAKRRAKKKIKMEQDEVLLAFRRYPWFMSPSEKKIMRHMDFFVNKMGWDRAVIIMYPQLLGFSLEKRILPRCSVLRVLILKGLVKENRNMGSLIVKNENYFLEKFVTKYEIEVPQLLDLYKGNTSSLLVLGNGTDKVDGKNLL</sequence>
<keyword evidence="2" id="KW-0806">Transcription termination</keyword>
<dbReference type="Gene3D" id="1.25.70.10">
    <property type="entry name" value="Transcription termination factor 3, mitochondrial"/>
    <property type="match status" value="1"/>
</dbReference>
<name>A0A9Q0K625_9MAGN</name>
<dbReference type="Pfam" id="PF02536">
    <property type="entry name" value="mTERF"/>
    <property type="match status" value="1"/>
</dbReference>
<comment type="similarity">
    <text evidence="1">Belongs to the mTERF family.</text>
</comment>
<dbReference type="SMART" id="SM00733">
    <property type="entry name" value="Mterf"/>
    <property type="match status" value="2"/>
</dbReference>
<protein>
    <submittedName>
        <fullName evidence="5">Uncharacterized protein</fullName>
    </submittedName>
</protein>
<evidence type="ECO:0000313" key="5">
    <source>
        <dbReference type="EMBL" id="KAJ4964426.1"/>
    </source>
</evidence>
<evidence type="ECO:0000256" key="2">
    <source>
        <dbReference type="ARBA" id="ARBA00022472"/>
    </source>
</evidence>
<keyword evidence="2" id="KW-0804">Transcription</keyword>
<accession>A0A9Q0K625</accession>
<dbReference type="PANTHER" id="PTHR13068">
    <property type="entry name" value="CGI-12 PROTEIN-RELATED"/>
    <property type="match status" value="1"/>
</dbReference>
<proteinExistence type="inferred from homology"/>
<gene>
    <name evidence="5" type="ORF">NE237_024365</name>
</gene>
<dbReference type="Proteomes" id="UP001141806">
    <property type="component" value="Unassembled WGS sequence"/>
</dbReference>
<dbReference type="EMBL" id="JAMYWD010000008">
    <property type="protein sequence ID" value="KAJ4964426.1"/>
    <property type="molecule type" value="Genomic_DNA"/>
</dbReference>
<dbReference type="PANTHER" id="PTHR13068:SF236">
    <property type="entry name" value="OS02G0749800 PROTEIN"/>
    <property type="match status" value="1"/>
</dbReference>
<dbReference type="GO" id="GO:0003676">
    <property type="term" value="F:nucleic acid binding"/>
    <property type="evidence" value="ECO:0007669"/>
    <property type="project" value="InterPro"/>
</dbReference>
<dbReference type="InterPro" id="IPR038538">
    <property type="entry name" value="MTERF_sf"/>
</dbReference>
<evidence type="ECO:0000256" key="4">
    <source>
        <dbReference type="SAM" id="SignalP"/>
    </source>
</evidence>
<keyword evidence="2" id="KW-0805">Transcription regulation</keyword>
<keyword evidence="3" id="KW-0809">Transit peptide</keyword>
<dbReference type="AlphaFoldDB" id="A0A9Q0K625"/>
<evidence type="ECO:0000256" key="3">
    <source>
        <dbReference type="ARBA" id="ARBA00022946"/>
    </source>
</evidence>
<dbReference type="GO" id="GO:0006353">
    <property type="term" value="P:DNA-templated transcription termination"/>
    <property type="evidence" value="ECO:0007669"/>
    <property type="project" value="UniProtKB-KW"/>
</dbReference>
<evidence type="ECO:0000313" key="6">
    <source>
        <dbReference type="Proteomes" id="UP001141806"/>
    </source>
</evidence>
<comment type="caution">
    <text evidence="5">The sequence shown here is derived from an EMBL/GenBank/DDBJ whole genome shotgun (WGS) entry which is preliminary data.</text>
</comment>
<dbReference type="OrthoDB" id="637682at2759"/>
<keyword evidence="6" id="KW-1185">Reference proteome</keyword>
<feature type="signal peptide" evidence="4">
    <location>
        <begin position="1"/>
        <end position="24"/>
    </location>
</feature>
<dbReference type="InterPro" id="IPR003690">
    <property type="entry name" value="MTERF"/>
</dbReference>